<dbReference type="Proteomes" id="UP000305848">
    <property type="component" value="Unassembled WGS sequence"/>
</dbReference>
<name>A0A4U3KR22_9BACT</name>
<feature type="domain" description="RNA polymerase sigma-70 region 2" evidence="5">
    <location>
        <begin position="34"/>
        <end position="99"/>
    </location>
</feature>
<dbReference type="InterPro" id="IPR036388">
    <property type="entry name" value="WH-like_DNA-bd_sf"/>
</dbReference>
<evidence type="ECO:0000313" key="7">
    <source>
        <dbReference type="Proteomes" id="UP000305848"/>
    </source>
</evidence>
<dbReference type="InterPro" id="IPR013325">
    <property type="entry name" value="RNA_pol_sigma_r2"/>
</dbReference>
<dbReference type="Gene3D" id="1.10.1740.10">
    <property type="match status" value="1"/>
</dbReference>
<keyword evidence="1" id="KW-0805">Transcription regulation</keyword>
<evidence type="ECO:0000313" key="6">
    <source>
        <dbReference type="EMBL" id="TKK64651.1"/>
    </source>
</evidence>
<organism evidence="6 7">
    <name type="scientific">Ilyomonas limi</name>
    <dbReference type="NCBI Taxonomy" id="2575867"/>
    <lineage>
        <taxon>Bacteria</taxon>
        <taxon>Pseudomonadati</taxon>
        <taxon>Bacteroidota</taxon>
        <taxon>Chitinophagia</taxon>
        <taxon>Chitinophagales</taxon>
        <taxon>Chitinophagaceae</taxon>
        <taxon>Ilyomonas</taxon>
    </lineage>
</organism>
<evidence type="ECO:0000256" key="1">
    <source>
        <dbReference type="ARBA" id="ARBA00023015"/>
    </source>
</evidence>
<gene>
    <name evidence="6" type="ORF">FC093_22120</name>
</gene>
<dbReference type="GO" id="GO:0003677">
    <property type="term" value="F:DNA binding"/>
    <property type="evidence" value="ECO:0007669"/>
    <property type="project" value="UniProtKB-KW"/>
</dbReference>
<evidence type="ECO:0000256" key="3">
    <source>
        <dbReference type="ARBA" id="ARBA00023125"/>
    </source>
</evidence>
<protein>
    <submittedName>
        <fullName evidence="6">Sigma-70 family RNA polymerase sigma factor</fullName>
    </submittedName>
</protein>
<sequence>MVLKIHSGVKPETNEQLLLRGLAENDAKAIETIYKDNFKMVQAFILNNSGSYDDARDIFQEAMITLYEKAKSESFVLTSQIKTYLYSVCRRLWLKRLQQMGRYVAQSEILEETIAVEDDIAIHEKRNADFAIMDRAMNSLGEPCKSLLESYYLQKKSMHDIAADFGYTNADNAKTQKYKCLMRLKKLFFSQYNIGE</sequence>
<evidence type="ECO:0000259" key="5">
    <source>
        <dbReference type="Pfam" id="PF04542"/>
    </source>
</evidence>
<dbReference type="EMBL" id="SZQL01000030">
    <property type="protein sequence ID" value="TKK64651.1"/>
    <property type="molecule type" value="Genomic_DNA"/>
</dbReference>
<keyword evidence="4" id="KW-0804">Transcription</keyword>
<dbReference type="NCBIfam" id="TIGR02937">
    <property type="entry name" value="sigma70-ECF"/>
    <property type="match status" value="1"/>
</dbReference>
<dbReference type="Pfam" id="PF04542">
    <property type="entry name" value="Sigma70_r2"/>
    <property type="match status" value="1"/>
</dbReference>
<keyword evidence="2" id="KW-0731">Sigma factor</keyword>
<dbReference type="GO" id="GO:0006352">
    <property type="term" value="P:DNA-templated transcription initiation"/>
    <property type="evidence" value="ECO:0007669"/>
    <property type="project" value="InterPro"/>
</dbReference>
<dbReference type="InterPro" id="IPR014284">
    <property type="entry name" value="RNA_pol_sigma-70_dom"/>
</dbReference>
<dbReference type="AlphaFoldDB" id="A0A4U3KR22"/>
<dbReference type="Gene3D" id="1.10.10.10">
    <property type="entry name" value="Winged helix-like DNA-binding domain superfamily/Winged helix DNA-binding domain"/>
    <property type="match status" value="1"/>
</dbReference>
<comment type="caution">
    <text evidence="6">The sequence shown here is derived from an EMBL/GenBank/DDBJ whole genome shotgun (WGS) entry which is preliminary data.</text>
</comment>
<evidence type="ECO:0000256" key="2">
    <source>
        <dbReference type="ARBA" id="ARBA00023082"/>
    </source>
</evidence>
<dbReference type="InterPro" id="IPR039425">
    <property type="entry name" value="RNA_pol_sigma-70-like"/>
</dbReference>
<dbReference type="InterPro" id="IPR007627">
    <property type="entry name" value="RNA_pol_sigma70_r2"/>
</dbReference>
<dbReference type="OrthoDB" id="1099849at2"/>
<dbReference type="PANTHER" id="PTHR43133:SF8">
    <property type="entry name" value="RNA POLYMERASE SIGMA FACTOR HI_1459-RELATED"/>
    <property type="match status" value="1"/>
</dbReference>
<dbReference type="PANTHER" id="PTHR43133">
    <property type="entry name" value="RNA POLYMERASE ECF-TYPE SIGMA FACTO"/>
    <property type="match status" value="1"/>
</dbReference>
<keyword evidence="3" id="KW-0238">DNA-binding</keyword>
<dbReference type="GO" id="GO:0016987">
    <property type="term" value="F:sigma factor activity"/>
    <property type="evidence" value="ECO:0007669"/>
    <property type="project" value="UniProtKB-KW"/>
</dbReference>
<evidence type="ECO:0000256" key="4">
    <source>
        <dbReference type="ARBA" id="ARBA00023163"/>
    </source>
</evidence>
<dbReference type="SUPFAM" id="SSF88946">
    <property type="entry name" value="Sigma2 domain of RNA polymerase sigma factors"/>
    <property type="match status" value="1"/>
</dbReference>
<accession>A0A4U3KR22</accession>
<proteinExistence type="predicted"/>
<reference evidence="6 7" key="1">
    <citation type="submission" date="2019-05" db="EMBL/GenBank/DDBJ databases">
        <title>Panacibacter sp. strain 17mud1-8 Genome sequencing and assembly.</title>
        <authorList>
            <person name="Chhetri G."/>
        </authorList>
    </citation>
    <scope>NUCLEOTIDE SEQUENCE [LARGE SCALE GENOMIC DNA]</scope>
    <source>
        <strain evidence="6 7">17mud1-8</strain>
    </source>
</reference>
<keyword evidence="7" id="KW-1185">Reference proteome</keyword>